<keyword evidence="1" id="KW-0378">Hydrolase</keyword>
<protein>
    <submittedName>
        <fullName evidence="1">Alpha/beta hydrolase</fullName>
    </submittedName>
</protein>
<proteinExistence type="predicted"/>
<organism evidence="1 2">
    <name type="scientific">Uliginosibacterium aquaticum</name>
    <dbReference type="NCBI Taxonomy" id="2731212"/>
    <lineage>
        <taxon>Bacteria</taxon>
        <taxon>Pseudomonadati</taxon>
        <taxon>Pseudomonadota</taxon>
        <taxon>Betaproteobacteria</taxon>
        <taxon>Rhodocyclales</taxon>
        <taxon>Zoogloeaceae</taxon>
        <taxon>Uliginosibacterium</taxon>
    </lineage>
</organism>
<dbReference type="RefSeq" id="WP_170020781.1">
    <property type="nucleotide sequence ID" value="NZ_JABCSC020000001.1"/>
</dbReference>
<dbReference type="Proteomes" id="UP000778523">
    <property type="component" value="Unassembled WGS sequence"/>
</dbReference>
<dbReference type="GO" id="GO:0016787">
    <property type="term" value="F:hydrolase activity"/>
    <property type="evidence" value="ECO:0007669"/>
    <property type="project" value="UniProtKB-KW"/>
</dbReference>
<dbReference type="SUPFAM" id="SSF53474">
    <property type="entry name" value="alpha/beta-Hydrolases"/>
    <property type="match status" value="1"/>
</dbReference>
<dbReference type="InterPro" id="IPR029058">
    <property type="entry name" value="AB_hydrolase_fold"/>
</dbReference>
<accession>A0ABX2ICJ3</accession>
<evidence type="ECO:0000313" key="2">
    <source>
        <dbReference type="Proteomes" id="UP000778523"/>
    </source>
</evidence>
<comment type="caution">
    <text evidence="1">The sequence shown here is derived from an EMBL/GenBank/DDBJ whole genome shotgun (WGS) entry which is preliminary data.</text>
</comment>
<evidence type="ECO:0000313" key="1">
    <source>
        <dbReference type="EMBL" id="NSL54241.1"/>
    </source>
</evidence>
<keyword evidence="2" id="KW-1185">Reference proteome</keyword>
<sequence>MNALAHSLAHTTSFHALHALAARAIARAEPDNANVLIVPGLRGSGEAHWQSWLHAQLPGSQRVEQADNSTPDLAAWSDRLGAAIDAAHEPVWIVAHSFGSLASLHASVGREERIAGLLLVAPADPDKFGVREHLPTQMLDIPAILVASSNDPWMTLDKARGLARQLGLSFLNLGAVGHVNTDSGHGPWPQGLALLRRLQAAVTA</sequence>
<dbReference type="InterPro" id="IPR010662">
    <property type="entry name" value="RBBP9/YdeN"/>
</dbReference>
<reference evidence="1 2" key="1">
    <citation type="submission" date="2020-06" db="EMBL/GenBank/DDBJ databases">
        <title>Draft genome of Uliginosibacterium sp. IMCC34675.</title>
        <authorList>
            <person name="Song J."/>
        </authorList>
    </citation>
    <scope>NUCLEOTIDE SEQUENCE [LARGE SCALE GENOMIC DNA]</scope>
    <source>
        <strain evidence="1 2">IMCC34675</strain>
    </source>
</reference>
<gene>
    <name evidence="1" type="ORF">HJ583_004315</name>
</gene>
<name>A0ABX2ICJ3_9RHOO</name>
<dbReference type="EMBL" id="JABCSC020000001">
    <property type="protein sequence ID" value="NSL54241.1"/>
    <property type="molecule type" value="Genomic_DNA"/>
</dbReference>
<dbReference type="Pfam" id="PF06821">
    <property type="entry name" value="Ser_hydrolase"/>
    <property type="match status" value="1"/>
</dbReference>
<dbReference type="Gene3D" id="3.40.50.1820">
    <property type="entry name" value="alpha/beta hydrolase"/>
    <property type="match status" value="1"/>
</dbReference>